<dbReference type="Gene3D" id="3.40.50.10140">
    <property type="entry name" value="Toll/interleukin-1 receptor homology (TIR) domain"/>
    <property type="match status" value="1"/>
</dbReference>
<dbReference type="InterPro" id="IPR000157">
    <property type="entry name" value="TIR_dom"/>
</dbReference>
<organism evidence="2 3">
    <name type="scientific">Amycolatopsis heterodermiae</name>
    <dbReference type="NCBI Taxonomy" id="3110235"/>
    <lineage>
        <taxon>Bacteria</taxon>
        <taxon>Bacillati</taxon>
        <taxon>Actinomycetota</taxon>
        <taxon>Actinomycetes</taxon>
        <taxon>Pseudonocardiales</taxon>
        <taxon>Pseudonocardiaceae</taxon>
        <taxon>Amycolatopsis</taxon>
    </lineage>
</organism>
<dbReference type="Pfam" id="PF13676">
    <property type="entry name" value="TIR_2"/>
    <property type="match status" value="1"/>
</dbReference>
<comment type="caution">
    <text evidence="2">The sequence shown here is derived from an EMBL/GenBank/DDBJ whole genome shotgun (WGS) entry which is preliminary data.</text>
</comment>
<dbReference type="Proteomes" id="UP001304298">
    <property type="component" value="Unassembled WGS sequence"/>
</dbReference>
<feature type="domain" description="TIR" evidence="1">
    <location>
        <begin position="24"/>
        <end position="119"/>
    </location>
</feature>
<dbReference type="SUPFAM" id="SSF52200">
    <property type="entry name" value="Toll/Interleukin receptor TIR domain"/>
    <property type="match status" value="1"/>
</dbReference>
<sequence length="177" mass="19830">MATETEPRVRLTTGESGKPLVRMFLSFAKRDEAVARRLWDLLDEATAIDRVYEFRLWRADEAILTGEEWDVRIKDALTKSELGILALSNAFLGSKYITDVEVPALVDVPGKRALPLSLRQVGGKADWHTLKNKQIYGHRLPFGRVRGSSAQDAWVNGLVAQLHRVLAEYGTPADGTW</sequence>
<proteinExistence type="predicted"/>
<dbReference type="EMBL" id="JAYFSI010000001">
    <property type="protein sequence ID" value="MEA5359160.1"/>
    <property type="molecule type" value="Genomic_DNA"/>
</dbReference>
<evidence type="ECO:0000313" key="3">
    <source>
        <dbReference type="Proteomes" id="UP001304298"/>
    </source>
</evidence>
<protein>
    <submittedName>
        <fullName evidence="2">TIR domain-containing protein</fullName>
    </submittedName>
</protein>
<accession>A0ABU5QYY8</accession>
<dbReference type="InterPro" id="IPR035897">
    <property type="entry name" value="Toll_tir_struct_dom_sf"/>
</dbReference>
<keyword evidence="3" id="KW-1185">Reference proteome</keyword>
<name>A0ABU5QYY8_9PSEU</name>
<reference evidence="2 3" key="1">
    <citation type="submission" date="2023-12" db="EMBL/GenBank/DDBJ databases">
        <title>Amycolatopsis sp. V23-08.</title>
        <authorList>
            <person name="Somphong A."/>
        </authorList>
    </citation>
    <scope>NUCLEOTIDE SEQUENCE [LARGE SCALE GENOMIC DNA]</scope>
    <source>
        <strain evidence="2 3">V23-08</strain>
    </source>
</reference>
<gene>
    <name evidence="2" type="ORF">VA596_06395</name>
</gene>
<dbReference type="RefSeq" id="WP_323324387.1">
    <property type="nucleotide sequence ID" value="NZ_JAYFSI010000001.1"/>
</dbReference>
<evidence type="ECO:0000313" key="2">
    <source>
        <dbReference type="EMBL" id="MEA5359160.1"/>
    </source>
</evidence>
<evidence type="ECO:0000259" key="1">
    <source>
        <dbReference type="Pfam" id="PF13676"/>
    </source>
</evidence>